<protein>
    <submittedName>
        <fullName evidence="3">Transposon, En/Spm-like protein</fullName>
    </submittedName>
</protein>
<feature type="coiled-coil region" evidence="1">
    <location>
        <begin position="683"/>
        <end position="710"/>
    </location>
</feature>
<dbReference type="Gramene" id="OMO95192">
    <property type="protein sequence ID" value="OMO95192"/>
    <property type="gene ID" value="CCACVL1_05507"/>
</dbReference>
<dbReference type="InterPro" id="IPR004252">
    <property type="entry name" value="Probable_transposase_24"/>
</dbReference>
<feature type="region of interest" description="Disordered" evidence="2">
    <location>
        <begin position="334"/>
        <end position="449"/>
    </location>
</feature>
<keyword evidence="4" id="KW-1185">Reference proteome</keyword>
<dbReference type="Pfam" id="PF02992">
    <property type="entry name" value="Transposase_21"/>
    <property type="match status" value="1"/>
</dbReference>
<feature type="compositionally biased region" description="Acidic residues" evidence="2">
    <location>
        <begin position="430"/>
        <end position="445"/>
    </location>
</feature>
<dbReference type="OrthoDB" id="1100107at2759"/>
<dbReference type="EMBL" id="AWWV01007700">
    <property type="protein sequence ID" value="OMO95192.1"/>
    <property type="molecule type" value="Genomic_DNA"/>
</dbReference>
<dbReference type="PANTHER" id="PTHR10775">
    <property type="entry name" value="OS08G0208400 PROTEIN"/>
    <property type="match status" value="1"/>
</dbReference>
<reference evidence="3 4" key="1">
    <citation type="submission" date="2013-09" db="EMBL/GenBank/DDBJ databases">
        <title>Corchorus capsularis genome sequencing.</title>
        <authorList>
            <person name="Alam M."/>
            <person name="Haque M.S."/>
            <person name="Islam M.S."/>
            <person name="Emdad E.M."/>
            <person name="Islam M.M."/>
            <person name="Ahmed B."/>
            <person name="Halim A."/>
            <person name="Hossen Q.M.M."/>
            <person name="Hossain M.Z."/>
            <person name="Ahmed R."/>
            <person name="Khan M.M."/>
            <person name="Islam R."/>
            <person name="Rashid M.M."/>
            <person name="Khan S.A."/>
            <person name="Rahman M.S."/>
            <person name="Alam M."/>
        </authorList>
    </citation>
    <scope>NUCLEOTIDE SEQUENCE [LARGE SCALE GENOMIC DNA]</scope>
    <source>
        <strain evidence="4">cv. CVL-1</strain>
        <tissue evidence="3">Whole seedling</tissue>
    </source>
</reference>
<evidence type="ECO:0000313" key="3">
    <source>
        <dbReference type="EMBL" id="OMO95192.1"/>
    </source>
</evidence>
<dbReference type="PANTHER" id="PTHR10775:SF193">
    <property type="entry name" value="DUF4216 DOMAIN-CONTAINING PROTEIN"/>
    <property type="match status" value="1"/>
</dbReference>
<name>A0A1R3JK16_COCAP</name>
<evidence type="ECO:0000256" key="2">
    <source>
        <dbReference type="SAM" id="MobiDB-lite"/>
    </source>
</evidence>
<dbReference type="Pfam" id="PF03004">
    <property type="entry name" value="Transposase_24"/>
    <property type="match status" value="1"/>
</dbReference>
<dbReference type="STRING" id="210143.A0A1R3JK16"/>
<keyword evidence="1" id="KW-0175">Coiled coil</keyword>
<comment type="caution">
    <text evidence="3">The sequence shown here is derived from an EMBL/GenBank/DDBJ whole genome shotgun (WGS) entry which is preliminary data.</text>
</comment>
<organism evidence="3 4">
    <name type="scientific">Corchorus capsularis</name>
    <name type="common">Jute</name>
    <dbReference type="NCBI Taxonomy" id="210143"/>
    <lineage>
        <taxon>Eukaryota</taxon>
        <taxon>Viridiplantae</taxon>
        <taxon>Streptophyta</taxon>
        <taxon>Embryophyta</taxon>
        <taxon>Tracheophyta</taxon>
        <taxon>Spermatophyta</taxon>
        <taxon>Magnoliopsida</taxon>
        <taxon>eudicotyledons</taxon>
        <taxon>Gunneridae</taxon>
        <taxon>Pentapetalae</taxon>
        <taxon>rosids</taxon>
        <taxon>malvids</taxon>
        <taxon>Malvales</taxon>
        <taxon>Malvaceae</taxon>
        <taxon>Grewioideae</taxon>
        <taxon>Apeibeae</taxon>
        <taxon>Corchorus</taxon>
    </lineage>
</organism>
<feature type="compositionally biased region" description="Low complexity" evidence="2">
    <location>
        <begin position="340"/>
        <end position="352"/>
    </location>
</feature>
<feature type="compositionally biased region" description="Polar residues" evidence="2">
    <location>
        <begin position="386"/>
        <end position="399"/>
    </location>
</feature>
<gene>
    <name evidence="3" type="ORF">CCACVL1_05507</name>
</gene>
<dbReference type="InterPro" id="IPR004242">
    <property type="entry name" value="Transposase_21"/>
</dbReference>
<dbReference type="AlphaFoldDB" id="A0A1R3JK16"/>
<sequence>MTWHHTHEITEGFMSHPSDGEAWKHFDRTYPDFASDPRNIRLGLCADGFAPHGQFGKTYSCWPVIVTPYNLPPSMCMKSPYMFLSLICPGPTNPKKNIDVYLQPLIEELNHLWVYGADTFDCVSSSNFNMRAALMWTINDFPAYGMLSGWSTAGVLGCPICMEESKASSLPYSRKASYYDCRRAFLPRNHRYRRDRYSFTRDCVVNSPPPPRLSGEETYDRVQFFPTAYEDPLNKPDGYCIDHKWTKKNIFWDLPYWKTNLIRHNIDVMHIEKNVFDHVLGTVMDVPGKSMDTVNARKDLTILCYRNDIAVENDIVGRKPKAIYTLTKEQKRVVSVKTRGTATASGSTSQQQPEFSSRKVFQLQPPPRRIETSPAATNDAVRTRDTATNSGSTSQQQPESEPPSRSVFRLQPPPRQTTTSPPANLHPLQDNDEEEEQEEDEMGEEGVDRNGLDHDLEAEEDVPEVQHDQQQPVKLPPYPGIRDPPMEPLPCREDPRVPPLKISNNMLYGYDFHFRSIFTGTIEGYYCGAWPGWSFIPRDAAWDIIRAYWRSPQFRALQEQNKRNRNADGFASTSGYRGGRISTYTHRQRYIIEKKQKPTRLQLYKRTHGRKNGSIPSGRTAITVEKFKDVLQRAKDAARGDREALQAIDEDAIFDEVAGGTKGRRLGLGNIARAERCGVVDPCSFLTQENQELKESIRSLSQDYEATKAKQIQSDQNILCCNIYKQCVLHLPNKTYTFRHLEYSSRCPSPLVRPVNNPNSPGQSRILLTRTTIFRMKI</sequence>
<proteinExistence type="predicted"/>
<feature type="region of interest" description="Disordered" evidence="2">
    <location>
        <begin position="460"/>
        <end position="479"/>
    </location>
</feature>
<accession>A0A1R3JK16</accession>
<dbReference type="Proteomes" id="UP000188268">
    <property type="component" value="Unassembled WGS sequence"/>
</dbReference>
<evidence type="ECO:0000313" key="4">
    <source>
        <dbReference type="Proteomes" id="UP000188268"/>
    </source>
</evidence>
<evidence type="ECO:0000256" key="1">
    <source>
        <dbReference type="SAM" id="Coils"/>
    </source>
</evidence>